<dbReference type="InterPro" id="IPR009959">
    <property type="entry name" value="Cyclase_SnoaL-like"/>
</dbReference>
<dbReference type="RefSeq" id="WP_139985107.1">
    <property type="nucleotide sequence ID" value="NZ_CP041046.1"/>
</dbReference>
<organism evidence="2 3">
    <name type="scientific">Luteibacter pinisoli</name>
    <dbReference type="NCBI Taxonomy" id="2589080"/>
    <lineage>
        <taxon>Bacteria</taxon>
        <taxon>Pseudomonadati</taxon>
        <taxon>Pseudomonadota</taxon>
        <taxon>Gammaproteobacteria</taxon>
        <taxon>Lysobacterales</taxon>
        <taxon>Rhodanobacteraceae</taxon>
        <taxon>Luteibacter</taxon>
    </lineage>
</organism>
<dbReference type="GO" id="GO:0030638">
    <property type="term" value="P:polyketide metabolic process"/>
    <property type="evidence" value="ECO:0007669"/>
    <property type="project" value="InterPro"/>
</dbReference>
<dbReference type="Pfam" id="PF07366">
    <property type="entry name" value="SnoaL"/>
    <property type="match status" value="1"/>
</dbReference>
<proteinExistence type="predicted"/>
<dbReference type="SUPFAM" id="SSF54427">
    <property type="entry name" value="NTF2-like"/>
    <property type="match status" value="1"/>
</dbReference>
<keyword evidence="3" id="KW-1185">Reference proteome</keyword>
<reference evidence="2 3" key="1">
    <citation type="submission" date="2019-06" db="EMBL/GenBank/DDBJ databases">
        <title>A complete genome sequence for Luteibacter pinisoli MAH-14.</title>
        <authorList>
            <person name="Baltrus D.A."/>
        </authorList>
    </citation>
    <scope>NUCLEOTIDE SEQUENCE [LARGE SCALE GENOMIC DNA]</scope>
    <source>
        <strain evidence="2 3">MAH-14</strain>
    </source>
</reference>
<dbReference type="EMBL" id="CP041046">
    <property type="protein sequence ID" value="QDE41184.1"/>
    <property type="molecule type" value="Genomic_DNA"/>
</dbReference>
<dbReference type="InterPro" id="IPR032710">
    <property type="entry name" value="NTF2-like_dom_sf"/>
</dbReference>
<keyword evidence="1" id="KW-0732">Signal</keyword>
<evidence type="ECO:0000313" key="3">
    <source>
        <dbReference type="Proteomes" id="UP000316093"/>
    </source>
</evidence>
<evidence type="ECO:0000256" key="1">
    <source>
        <dbReference type="SAM" id="SignalP"/>
    </source>
</evidence>
<dbReference type="Gene3D" id="3.10.450.50">
    <property type="match status" value="1"/>
</dbReference>
<protein>
    <submittedName>
        <fullName evidence="2">Ester cyclase</fullName>
    </submittedName>
</protein>
<sequence>MATRHALLSLATLLLVVAPMAQAAEKLVKPGVVIADKSLPKAARERMVQAALRYDTFWNTGDESLARAALAPAFKDNTLPPGRPQGVEGPIAASKMFRSAVPDLTCDVDQLIVSGDRVVALLHFKGHFTGEAHGKKGTGQAVDFIATDIYRIVNGRIGEDWHLEDNLTLLKQLGVIQP</sequence>
<dbReference type="PANTHER" id="PTHR38436:SF1">
    <property type="entry name" value="ESTER CYCLASE"/>
    <property type="match status" value="1"/>
</dbReference>
<dbReference type="Proteomes" id="UP000316093">
    <property type="component" value="Chromosome"/>
</dbReference>
<dbReference type="KEGG" id="lpy:FIV34_19255"/>
<dbReference type="PANTHER" id="PTHR38436">
    <property type="entry name" value="POLYKETIDE CYCLASE SNOAL-LIKE DOMAIN"/>
    <property type="match status" value="1"/>
</dbReference>
<gene>
    <name evidence="2" type="ORF">FIV34_19255</name>
</gene>
<feature type="signal peptide" evidence="1">
    <location>
        <begin position="1"/>
        <end position="23"/>
    </location>
</feature>
<name>A0A4Y5Z7H5_9GAMM</name>
<accession>A0A4Y5Z7H5</accession>
<feature type="chain" id="PRO_5021351129" evidence="1">
    <location>
        <begin position="24"/>
        <end position="178"/>
    </location>
</feature>
<evidence type="ECO:0000313" key="2">
    <source>
        <dbReference type="EMBL" id="QDE41184.1"/>
    </source>
</evidence>
<dbReference type="AlphaFoldDB" id="A0A4Y5Z7H5"/>
<dbReference type="OrthoDB" id="8588307at2"/>